<gene>
    <name evidence="4" type="ORF">MGAL_10B059121</name>
</gene>
<dbReference type="AlphaFoldDB" id="A0A8B6ESI9"/>
<dbReference type="GO" id="GO:0030246">
    <property type="term" value="F:carbohydrate binding"/>
    <property type="evidence" value="ECO:0007669"/>
    <property type="project" value="UniProtKB-UniRule"/>
</dbReference>
<keyword evidence="5" id="KW-1185">Reference proteome</keyword>
<dbReference type="Pfam" id="PF00337">
    <property type="entry name" value="Gal-bind_lectin"/>
    <property type="match status" value="1"/>
</dbReference>
<dbReference type="Proteomes" id="UP000596742">
    <property type="component" value="Unassembled WGS sequence"/>
</dbReference>
<keyword evidence="1 2" id="KW-0430">Lectin</keyword>
<accession>A0A8B6ESI9</accession>
<reference evidence="4" key="1">
    <citation type="submission" date="2018-11" db="EMBL/GenBank/DDBJ databases">
        <authorList>
            <person name="Alioto T."/>
            <person name="Alioto T."/>
        </authorList>
    </citation>
    <scope>NUCLEOTIDE SEQUENCE</scope>
</reference>
<dbReference type="SUPFAM" id="SSF49899">
    <property type="entry name" value="Concanavalin A-like lectins/glucanases"/>
    <property type="match status" value="1"/>
</dbReference>
<evidence type="ECO:0000313" key="4">
    <source>
        <dbReference type="EMBL" id="VDI38379.1"/>
    </source>
</evidence>
<dbReference type="EMBL" id="UYJE01005573">
    <property type="protein sequence ID" value="VDI38379.1"/>
    <property type="molecule type" value="Genomic_DNA"/>
</dbReference>
<dbReference type="PROSITE" id="PS51304">
    <property type="entry name" value="GALECTIN"/>
    <property type="match status" value="1"/>
</dbReference>
<evidence type="ECO:0000313" key="5">
    <source>
        <dbReference type="Proteomes" id="UP000596742"/>
    </source>
</evidence>
<dbReference type="OrthoDB" id="6166177at2759"/>
<evidence type="ECO:0000259" key="3">
    <source>
        <dbReference type="PROSITE" id="PS51304"/>
    </source>
</evidence>
<feature type="domain" description="Galectin" evidence="3">
    <location>
        <begin position="2"/>
        <end position="140"/>
    </location>
</feature>
<evidence type="ECO:0000256" key="2">
    <source>
        <dbReference type="RuleBase" id="RU102079"/>
    </source>
</evidence>
<dbReference type="InterPro" id="IPR013320">
    <property type="entry name" value="ConA-like_dom_sf"/>
</dbReference>
<dbReference type="Gene3D" id="2.60.120.200">
    <property type="match status" value="1"/>
</dbReference>
<organism evidence="4 5">
    <name type="scientific">Mytilus galloprovincialis</name>
    <name type="common">Mediterranean mussel</name>
    <dbReference type="NCBI Taxonomy" id="29158"/>
    <lineage>
        <taxon>Eukaryota</taxon>
        <taxon>Metazoa</taxon>
        <taxon>Spiralia</taxon>
        <taxon>Lophotrochozoa</taxon>
        <taxon>Mollusca</taxon>
        <taxon>Bivalvia</taxon>
        <taxon>Autobranchia</taxon>
        <taxon>Pteriomorphia</taxon>
        <taxon>Mytilida</taxon>
        <taxon>Mytiloidea</taxon>
        <taxon>Mytilidae</taxon>
        <taxon>Mytilinae</taxon>
        <taxon>Mytilus</taxon>
    </lineage>
</organism>
<dbReference type="InterPro" id="IPR001079">
    <property type="entry name" value="Galectin_CRD"/>
</dbReference>
<evidence type="ECO:0000256" key="1">
    <source>
        <dbReference type="ARBA" id="ARBA00022734"/>
    </source>
</evidence>
<sequence>VGLDLWKKKIETGKDFILKITCNDKKQVSTSGGYSINFQTSRNQTDGVIFHFNPRAPTSAVVLNTLHKTNGWGKEAKIMVANIQREYFEKPFKLRIHVLKDDTIHVYVNGNLLTEYLCTDHKITDTAYIVFSPFITIEKC</sequence>
<proteinExistence type="predicted"/>
<protein>
    <recommendedName>
        <fullName evidence="2">Galectin</fullName>
    </recommendedName>
</protein>
<feature type="non-terminal residue" evidence="4">
    <location>
        <position position="140"/>
    </location>
</feature>
<comment type="caution">
    <text evidence="4">The sequence shown here is derived from an EMBL/GenBank/DDBJ whole genome shotgun (WGS) entry which is preliminary data.</text>
</comment>
<name>A0A8B6ESI9_MYTGA</name>